<comment type="caution">
    <text evidence="2">The sequence shown here is derived from an EMBL/GenBank/DDBJ whole genome shotgun (WGS) entry which is preliminary data.</text>
</comment>
<dbReference type="SMART" id="SM00966">
    <property type="entry name" value="SpoVT_AbrB"/>
    <property type="match status" value="1"/>
</dbReference>
<accession>A0A7V3NUE5</accession>
<dbReference type="InterPro" id="IPR007159">
    <property type="entry name" value="SpoVT-AbrB_dom"/>
</dbReference>
<dbReference type="Pfam" id="PF04014">
    <property type="entry name" value="MazE_antitoxin"/>
    <property type="match status" value="1"/>
</dbReference>
<dbReference type="AlphaFoldDB" id="A0A7V3NUE5"/>
<protein>
    <submittedName>
        <fullName evidence="2">AbrB/MazE/SpoVT family DNA-binding domain-containing protein</fullName>
    </submittedName>
</protein>
<organism evidence="2">
    <name type="scientific">candidate division WOR-3 bacterium</name>
    <dbReference type="NCBI Taxonomy" id="2052148"/>
    <lineage>
        <taxon>Bacteria</taxon>
        <taxon>Bacteria division WOR-3</taxon>
    </lineage>
</organism>
<dbReference type="GO" id="GO:0003677">
    <property type="term" value="F:DNA binding"/>
    <property type="evidence" value="ECO:0007669"/>
    <property type="project" value="UniProtKB-KW"/>
</dbReference>
<proteinExistence type="predicted"/>
<dbReference type="InterPro" id="IPR037914">
    <property type="entry name" value="SpoVT-AbrB_sf"/>
</dbReference>
<sequence length="71" mass="7970">MRSRKVITTATGGVGLRRIMRIRRGAAVSLPQEFLERHGLAPGDEVAIFFNGEFVVRPLGHPDRMEPLEEK</sequence>
<gene>
    <name evidence="2" type="ORF">ENV38_04430</name>
</gene>
<dbReference type="SUPFAM" id="SSF89447">
    <property type="entry name" value="AbrB/MazE/MraZ-like"/>
    <property type="match status" value="1"/>
</dbReference>
<evidence type="ECO:0000259" key="1">
    <source>
        <dbReference type="SMART" id="SM00966"/>
    </source>
</evidence>
<evidence type="ECO:0000313" key="2">
    <source>
        <dbReference type="EMBL" id="HGB36132.1"/>
    </source>
</evidence>
<dbReference type="EMBL" id="DTGD01000162">
    <property type="protein sequence ID" value="HGB36132.1"/>
    <property type="molecule type" value="Genomic_DNA"/>
</dbReference>
<name>A0A7V3NUE5_UNCW3</name>
<reference evidence="2" key="1">
    <citation type="journal article" date="2020" name="mSystems">
        <title>Genome- and Community-Level Interaction Insights into Carbon Utilization and Element Cycling Functions of Hydrothermarchaeota in Hydrothermal Sediment.</title>
        <authorList>
            <person name="Zhou Z."/>
            <person name="Liu Y."/>
            <person name="Xu W."/>
            <person name="Pan J."/>
            <person name="Luo Z.H."/>
            <person name="Li M."/>
        </authorList>
    </citation>
    <scope>NUCLEOTIDE SEQUENCE [LARGE SCALE GENOMIC DNA]</scope>
    <source>
        <strain evidence="2">SpSt-754</strain>
    </source>
</reference>
<feature type="domain" description="SpoVT-AbrB" evidence="1">
    <location>
        <begin position="20"/>
        <end position="64"/>
    </location>
</feature>
<keyword evidence="2" id="KW-0238">DNA-binding</keyword>